<evidence type="ECO:0000313" key="11">
    <source>
        <dbReference type="EMBL" id="XDS46264.1"/>
    </source>
</evidence>
<dbReference type="InterPro" id="IPR053859">
    <property type="entry name" value="MVD-like_N"/>
</dbReference>
<feature type="region of interest" description="Disordered" evidence="8">
    <location>
        <begin position="93"/>
        <end position="123"/>
    </location>
</feature>
<dbReference type="RefSeq" id="WP_369343084.1">
    <property type="nucleotide sequence ID" value="NZ_CP129675.1"/>
</dbReference>
<dbReference type="InterPro" id="IPR036554">
    <property type="entry name" value="GHMP_kinase_C_sf"/>
</dbReference>
<protein>
    <recommendedName>
        <fullName evidence="2">diphosphomevalonate decarboxylase</fullName>
        <ecNumber evidence="2">4.1.1.33</ecNumber>
    </recommendedName>
</protein>
<dbReference type="Pfam" id="PF18376">
    <property type="entry name" value="MDD_C"/>
    <property type="match status" value="1"/>
</dbReference>
<dbReference type="SUPFAM" id="SSF55060">
    <property type="entry name" value="GHMP Kinase, C-terminal domain"/>
    <property type="match status" value="1"/>
</dbReference>
<dbReference type="InterPro" id="IPR014721">
    <property type="entry name" value="Ribsml_uS5_D2-typ_fold_subgr"/>
</dbReference>
<dbReference type="EMBL" id="CP129675">
    <property type="protein sequence ID" value="XDS46264.1"/>
    <property type="molecule type" value="Genomic_DNA"/>
</dbReference>
<feature type="domain" description="Mvd1 C-terminal" evidence="9">
    <location>
        <begin position="260"/>
        <end position="391"/>
    </location>
</feature>
<evidence type="ECO:0000256" key="1">
    <source>
        <dbReference type="ARBA" id="ARBA00008831"/>
    </source>
</evidence>
<evidence type="ECO:0000259" key="9">
    <source>
        <dbReference type="Pfam" id="PF18376"/>
    </source>
</evidence>
<dbReference type="SUPFAM" id="SSF54211">
    <property type="entry name" value="Ribosomal protein S5 domain 2-like"/>
    <property type="match status" value="1"/>
</dbReference>
<dbReference type="InterPro" id="IPR020568">
    <property type="entry name" value="Ribosomal_Su5_D2-typ_SF"/>
</dbReference>
<keyword evidence="4" id="KW-0547">Nucleotide-binding</keyword>
<reference evidence="11" key="1">
    <citation type="submission" date="2023-07" db="EMBL/GenBank/DDBJ databases">
        <title>Bifidobacterium aquikefiriaerophilum sp. nov. and Bifidobacterium eccum sp. nov., isolated from water kefir.</title>
        <authorList>
            <person name="Breselge S."/>
            <person name="Bellassi P."/>
            <person name="Barcenilla C."/>
            <person name="Alvarez-Ordonez A."/>
            <person name="Morelli L."/>
            <person name="Cotter P.D."/>
        </authorList>
    </citation>
    <scope>NUCLEOTIDE SEQUENCE</scope>
    <source>
        <strain evidence="11">WK048_4_13</strain>
    </source>
</reference>
<sequence length="414" mass="43446">MSVPDRPVAEASGASGTSGAPVASVASGRQRSEMPQPVALQATAQANANIALVKYWGKADDELIIPNASSLSLTIDGLGTTTQVTFHADGAVQDGSARVDAESTSRPMPQEQGLCGDGHESSQDSDTLIIDGRQHSGKALHRVSDLLDRIRELSGLHAPATVISRNTVPYAAGLASSASAFAALAAAGSRAAGLNLDPKDLSRLARRGSGSASRSIYSGLAVWHAGHDDVSSYAEPVSTIMEDAAEGAVAEDFGMNLAMVVILISNRKKSLSSRVAMRRSVQTSPLYQAWIESCGRDLHQALAAIGHADVEALGAIAESNSYGMHATMMTAQPPVVYWQPATVEALHAVEELRAEGIGAWSTMDAGPNVKVLTASKDAVRVCESLRERLPELDIRVHEAGKGVRILDRTVDNSR</sequence>
<dbReference type="EC" id="4.1.1.33" evidence="2"/>
<keyword evidence="3" id="KW-0444">Lipid biosynthesis</keyword>
<dbReference type="InterPro" id="IPR005935">
    <property type="entry name" value="Mev_decarb"/>
</dbReference>
<keyword evidence="7 11" id="KW-0456">Lyase</keyword>
<dbReference type="GO" id="GO:0005524">
    <property type="term" value="F:ATP binding"/>
    <property type="evidence" value="ECO:0007669"/>
    <property type="project" value="UniProtKB-KW"/>
</dbReference>
<dbReference type="GO" id="GO:0004163">
    <property type="term" value="F:diphosphomevalonate decarboxylase activity"/>
    <property type="evidence" value="ECO:0007669"/>
    <property type="project" value="UniProtKB-EC"/>
</dbReference>
<feature type="domain" description="Diphosphomevalonate decarboxylase-like N-terminal" evidence="10">
    <location>
        <begin position="46"/>
        <end position="89"/>
    </location>
</feature>
<evidence type="ECO:0000259" key="10">
    <source>
        <dbReference type="Pfam" id="PF22700"/>
    </source>
</evidence>
<feature type="region of interest" description="Disordered" evidence="8">
    <location>
        <begin position="1"/>
        <end position="36"/>
    </location>
</feature>
<organism evidence="11">
    <name type="scientific">Bifidobacterium fermentum</name>
    <dbReference type="NCBI Taxonomy" id="3059035"/>
    <lineage>
        <taxon>Bacteria</taxon>
        <taxon>Bacillati</taxon>
        <taxon>Actinomycetota</taxon>
        <taxon>Actinomycetes</taxon>
        <taxon>Bifidobacteriales</taxon>
        <taxon>Bifidobacteriaceae</taxon>
        <taxon>Bifidobacterium</taxon>
    </lineage>
</organism>
<dbReference type="NCBIfam" id="TIGR01240">
    <property type="entry name" value="mevDPdecarb"/>
    <property type="match status" value="1"/>
</dbReference>
<dbReference type="Gene3D" id="3.30.230.10">
    <property type="match status" value="1"/>
</dbReference>
<dbReference type="Pfam" id="PF22700">
    <property type="entry name" value="MVD-like_N"/>
    <property type="match status" value="2"/>
</dbReference>
<dbReference type="GO" id="GO:0005829">
    <property type="term" value="C:cytosol"/>
    <property type="evidence" value="ECO:0007669"/>
    <property type="project" value="InterPro"/>
</dbReference>
<dbReference type="PIRSF" id="PIRSF015950">
    <property type="entry name" value="Mev_P_decrbx"/>
    <property type="match status" value="1"/>
</dbReference>
<evidence type="ECO:0000256" key="8">
    <source>
        <dbReference type="SAM" id="MobiDB-lite"/>
    </source>
</evidence>
<dbReference type="PANTHER" id="PTHR10977:SF3">
    <property type="entry name" value="DIPHOSPHOMEVALONATE DECARBOXYLASE"/>
    <property type="match status" value="1"/>
</dbReference>
<accession>A0AB39UBH4</accession>
<dbReference type="InterPro" id="IPR041431">
    <property type="entry name" value="Mvd1_C"/>
</dbReference>
<evidence type="ECO:0000256" key="6">
    <source>
        <dbReference type="ARBA" id="ARBA00023098"/>
    </source>
</evidence>
<dbReference type="PANTHER" id="PTHR10977">
    <property type="entry name" value="DIPHOSPHOMEVALONATE DECARBOXYLASE"/>
    <property type="match status" value="1"/>
</dbReference>
<dbReference type="InterPro" id="IPR029765">
    <property type="entry name" value="Mev_diP_decarb"/>
</dbReference>
<gene>
    <name evidence="11" type="primary">mvaD</name>
    <name evidence="11" type="ORF">QN217_09045</name>
</gene>
<evidence type="ECO:0000256" key="2">
    <source>
        <dbReference type="ARBA" id="ARBA00012296"/>
    </source>
</evidence>
<evidence type="ECO:0000256" key="5">
    <source>
        <dbReference type="ARBA" id="ARBA00022840"/>
    </source>
</evidence>
<comment type="similarity">
    <text evidence="1">Belongs to the diphosphomevalonate decarboxylase family.</text>
</comment>
<dbReference type="AlphaFoldDB" id="A0AB39UBH4"/>
<evidence type="ECO:0000256" key="3">
    <source>
        <dbReference type="ARBA" id="ARBA00022516"/>
    </source>
</evidence>
<name>A0AB39UBH4_9BIFI</name>
<keyword evidence="5" id="KW-0067">ATP-binding</keyword>
<feature type="domain" description="Diphosphomevalonate decarboxylase-like N-terminal" evidence="10">
    <location>
        <begin position="121"/>
        <end position="234"/>
    </location>
</feature>
<feature type="compositionally biased region" description="Low complexity" evidence="8">
    <location>
        <begin position="9"/>
        <end position="28"/>
    </location>
</feature>
<dbReference type="Gene3D" id="3.30.70.890">
    <property type="entry name" value="GHMP kinase, C-terminal domain"/>
    <property type="match status" value="1"/>
</dbReference>
<proteinExistence type="inferred from homology"/>
<dbReference type="GO" id="GO:0019287">
    <property type="term" value="P:isopentenyl diphosphate biosynthetic process, mevalonate pathway"/>
    <property type="evidence" value="ECO:0007669"/>
    <property type="project" value="InterPro"/>
</dbReference>
<evidence type="ECO:0000256" key="7">
    <source>
        <dbReference type="ARBA" id="ARBA00023239"/>
    </source>
</evidence>
<evidence type="ECO:0000256" key="4">
    <source>
        <dbReference type="ARBA" id="ARBA00022741"/>
    </source>
</evidence>
<keyword evidence="6" id="KW-0443">Lipid metabolism</keyword>